<gene>
    <name evidence="2" type="ORF">COLO4_07098</name>
</gene>
<comment type="caution">
    <text evidence="2">The sequence shown here is derived from an EMBL/GenBank/DDBJ whole genome shotgun (WGS) entry which is preliminary data.</text>
</comment>
<evidence type="ECO:0000256" key="1">
    <source>
        <dbReference type="SAM" id="MobiDB-lite"/>
    </source>
</evidence>
<dbReference type="OrthoDB" id="2919534at2759"/>
<reference evidence="3" key="1">
    <citation type="submission" date="2013-09" db="EMBL/GenBank/DDBJ databases">
        <title>Corchorus olitorius genome sequencing.</title>
        <authorList>
            <person name="Alam M."/>
            <person name="Haque M.S."/>
            <person name="Islam M.S."/>
            <person name="Emdad E.M."/>
            <person name="Islam M.M."/>
            <person name="Ahmed B."/>
            <person name="Halim A."/>
            <person name="Hossen Q.M.M."/>
            <person name="Hossain M.Z."/>
            <person name="Ahmed R."/>
            <person name="Khan M.M."/>
            <person name="Islam R."/>
            <person name="Rashid M.M."/>
            <person name="Khan S.A."/>
            <person name="Rahman M.S."/>
            <person name="Alam M."/>
            <person name="Yahiya A.S."/>
            <person name="Khan M.S."/>
            <person name="Azam M.S."/>
            <person name="Haque T."/>
            <person name="Lashkar M.Z.H."/>
            <person name="Akhand A.I."/>
            <person name="Morshed G."/>
            <person name="Roy S."/>
            <person name="Uddin K.S."/>
            <person name="Rabeya T."/>
            <person name="Hossain A.S."/>
            <person name="Chowdhury A."/>
            <person name="Snigdha A.R."/>
            <person name="Mortoza M.S."/>
            <person name="Matin S.A."/>
            <person name="Hoque S.M.E."/>
            <person name="Islam M.K."/>
            <person name="Roy D.K."/>
            <person name="Haider R."/>
            <person name="Moosa M.M."/>
            <person name="Elias S.M."/>
            <person name="Hasan A.M."/>
            <person name="Jahan S."/>
            <person name="Shafiuddin M."/>
            <person name="Mahmood N."/>
            <person name="Shommy N.S."/>
        </authorList>
    </citation>
    <scope>NUCLEOTIDE SEQUENCE [LARGE SCALE GENOMIC DNA]</scope>
    <source>
        <strain evidence="3">cv. O-4</strain>
    </source>
</reference>
<dbReference type="Proteomes" id="UP000187203">
    <property type="component" value="Unassembled WGS sequence"/>
</dbReference>
<proteinExistence type="predicted"/>
<keyword evidence="3" id="KW-1185">Reference proteome</keyword>
<accession>A0A1R3KKW5</accession>
<sequence>MEKTPSKLQKDHEELKKKCEGLRSASGTSAMYKAQHRERSVIGEVEIPIIVGSVPFNVRFQILDIDHPSYLHLAGAVPSSPHQLVKFSTPEKFVKVHGEEDFMVASTTGFSYVEPPEESYECSFRTFEVAQVIPKNPKDYYVSALQAEDSDQIS</sequence>
<dbReference type="AlphaFoldDB" id="A0A1R3KKW5"/>
<name>A0A1R3KKW5_9ROSI</name>
<organism evidence="2 3">
    <name type="scientific">Corchorus olitorius</name>
    <dbReference type="NCBI Taxonomy" id="93759"/>
    <lineage>
        <taxon>Eukaryota</taxon>
        <taxon>Viridiplantae</taxon>
        <taxon>Streptophyta</taxon>
        <taxon>Embryophyta</taxon>
        <taxon>Tracheophyta</taxon>
        <taxon>Spermatophyta</taxon>
        <taxon>Magnoliopsida</taxon>
        <taxon>eudicotyledons</taxon>
        <taxon>Gunneridae</taxon>
        <taxon>Pentapetalae</taxon>
        <taxon>rosids</taxon>
        <taxon>malvids</taxon>
        <taxon>Malvales</taxon>
        <taxon>Malvaceae</taxon>
        <taxon>Grewioideae</taxon>
        <taxon>Apeibeae</taxon>
        <taxon>Corchorus</taxon>
    </lineage>
</organism>
<protein>
    <submittedName>
        <fullName evidence="2">Uncharacterized protein</fullName>
    </submittedName>
</protein>
<evidence type="ECO:0000313" key="2">
    <source>
        <dbReference type="EMBL" id="OMP07731.1"/>
    </source>
</evidence>
<dbReference type="EMBL" id="AWUE01013078">
    <property type="protein sequence ID" value="OMP07731.1"/>
    <property type="molecule type" value="Genomic_DNA"/>
</dbReference>
<evidence type="ECO:0000313" key="3">
    <source>
        <dbReference type="Proteomes" id="UP000187203"/>
    </source>
</evidence>
<feature type="region of interest" description="Disordered" evidence="1">
    <location>
        <begin position="1"/>
        <end position="20"/>
    </location>
</feature>